<dbReference type="EMBL" id="JABEBT010000058">
    <property type="protein sequence ID" value="KAF7634405.1"/>
    <property type="molecule type" value="Genomic_DNA"/>
</dbReference>
<keyword evidence="2 4" id="KW-0132">Cell division</keyword>
<dbReference type="PROSITE" id="PS00944">
    <property type="entry name" value="CKS_1"/>
    <property type="match status" value="1"/>
</dbReference>
<dbReference type="InterPro" id="IPR000789">
    <property type="entry name" value="Cyclin-dep_kinase_reg-sub"/>
</dbReference>
<dbReference type="PANTHER" id="PTHR23415">
    <property type="entry name" value="CYCLIN-DEPENDENT KINASES REGULATORY SUBUNIT/60S RIBOSOME SUBUNIT BIOGENESIS PROTEIN NIP7"/>
    <property type="match status" value="1"/>
</dbReference>
<evidence type="ECO:0000313" key="5">
    <source>
        <dbReference type="EMBL" id="KAF7634405.1"/>
    </source>
</evidence>
<comment type="similarity">
    <text evidence="1 4">Belongs to the CKS family.</text>
</comment>
<sequence length="75" mass="9334">MANEFYYSTKYEDDEFEYRHVHVTKEVAKLVPHNRLMSESEWRSLGWIHYMIWPAERHILLFRRPKMRDNPPIKI</sequence>
<reference evidence="5" key="1">
    <citation type="journal article" date="2020" name="Ecol. Evol.">
        <title>Genome structure and content of the rice root-knot nematode (Meloidogyne graminicola).</title>
        <authorList>
            <person name="Phan N.T."/>
            <person name="Danchin E.G.J."/>
            <person name="Klopp C."/>
            <person name="Perfus-Barbeoch L."/>
            <person name="Kozlowski D.K."/>
            <person name="Koutsovoulos G.D."/>
            <person name="Lopez-Roques C."/>
            <person name="Bouchez O."/>
            <person name="Zahm M."/>
            <person name="Besnard G."/>
            <person name="Bellafiore S."/>
        </authorList>
    </citation>
    <scope>NUCLEOTIDE SEQUENCE</scope>
    <source>
        <strain evidence="5">VN-18</strain>
    </source>
</reference>
<dbReference type="PRINTS" id="PR00296">
    <property type="entry name" value="CYCLINKINASE"/>
</dbReference>
<dbReference type="SUPFAM" id="SSF55637">
    <property type="entry name" value="Cell cycle regulatory proteins"/>
    <property type="match status" value="1"/>
</dbReference>
<dbReference type="OrthoDB" id="440676at2759"/>
<evidence type="ECO:0000256" key="4">
    <source>
        <dbReference type="RuleBase" id="RU311113"/>
    </source>
</evidence>
<dbReference type="GO" id="GO:0016538">
    <property type="term" value="F:cyclin-dependent protein serine/threonine kinase regulator activity"/>
    <property type="evidence" value="ECO:0007669"/>
    <property type="project" value="InterPro"/>
</dbReference>
<gene>
    <name evidence="5" type="ORF">Mgra_00006159</name>
</gene>
<name>A0A8S9ZM97_9BILA</name>
<comment type="caution">
    <text evidence="5">The sequence shown here is derived from an EMBL/GenBank/DDBJ whole genome shotgun (WGS) entry which is preliminary data.</text>
</comment>
<dbReference type="Proteomes" id="UP000605970">
    <property type="component" value="Unassembled WGS sequence"/>
</dbReference>
<dbReference type="Pfam" id="PF01111">
    <property type="entry name" value="CKS"/>
    <property type="match status" value="1"/>
</dbReference>
<protein>
    <recommendedName>
        <fullName evidence="4">Cyclin-dependent kinases regulatory subunit</fullName>
    </recommendedName>
</protein>
<accession>A0A8S9ZM97</accession>
<dbReference type="GO" id="GO:0051301">
    <property type="term" value="P:cell division"/>
    <property type="evidence" value="ECO:0007669"/>
    <property type="project" value="UniProtKB-UniRule"/>
</dbReference>
<dbReference type="AlphaFoldDB" id="A0A8S9ZM97"/>
<dbReference type="SMART" id="SM01084">
    <property type="entry name" value="CKS"/>
    <property type="match status" value="1"/>
</dbReference>
<comment type="function">
    <text evidence="4">Binds to the catalytic subunit of the cyclin dependent kinases and is essential for their biological function.</text>
</comment>
<dbReference type="Gene3D" id="3.30.170.10">
    <property type="entry name" value="Cyclin-dependent kinase, regulatory subunit"/>
    <property type="match status" value="1"/>
</dbReference>
<organism evidence="5 6">
    <name type="scientific">Meloidogyne graminicola</name>
    <dbReference type="NCBI Taxonomy" id="189291"/>
    <lineage>
        <taxon>Eukaryota</taxon>
        <taxon>Metazoa</taxon>
        <taxon>Ecdysozoa</taxon>
        <taxon>Nematoda</taxon>
        <taxon>Chromadorea</taxon>
        <taxon>Rhabditida</taxon>
        <taxon>Tylenchina</taxon>
        <taxon>Tylenchomorpha</taxon>
        <taxon>Tylenchoidea</taxon>
        <taxon>Meloidogynidae</taxon>
        <taxon>Meloidogyninae</taxon>
        <taxon>Meloidogyne</taxon>
    </lineage>
</organism>
<evidence type="ECO:0000256" key="1">
    <source>
        <dbReference type="ARBA" id="ARBA00007782"/>
    </source>
</evidence>
<evidence type="ECO:0000256" key="2">
    <source>
        <dbReference type="ARBA" id="ARBA00022618"/>
    </source>
</evidence>
<proteinExistence type="inferred from homology"/>
<keyword evidence="6" id="KW-1185">Reference proteome</keyword>
<keyword evidence="3 4" id="KW-0131">Cell cycle</keyword>
<dbReference type="InterPro" id="IPR036858">
    <property type="entry name" value="Cyclin-dep_kinase_reg-sub_sf"/>
</dbReference>
<evidence type="ECO:0000256" key="3">
    <source>
        <dbReference type="ARBA" id="ARBA00023306"/>
    </source>
</evidence>
<evidence type="ECO:0000313" key="6">
    <source>
        <dbReference type="Proteomes" id="UP000605970"/>
    </source>
</evidence>